<evidence type="ECO:0000313" key="4">
    <source>
        <dbReference type="Proteomes" id="UP001320972"/>
    </source>
</evidence>
<evidence type="ECO:0000256" key="1">
    <source>
        <dbReference type="SAM" id="Phobius"/>
    </source>
</evidence>
<dbReference type="Proteomes" id="UP001321018">
    <property type="component" value="Unassembled WGS sequence"/>
</dbReference>
<dbReference type="EMBL" id="JAOPKA010000003">
    <property type="protein sequence ID" value="MCU4741043.1"/>
    <property type="molecule type" value="Genomic_DNA"/>
</dbReference>
<feature type="transmembrane region" description="Helical" evidence="1">
    <location>
        <begin position="20"/>
        <end position="36"/>
    </location>
</feature>
<feature type="transmembrane region" description="Helical" evidence="1">
    <location>
        <begin position="104"/>
        <end position="126"/>
    </location>
</feature>
<evidence type="ECO:0000313" key="3">
    <source>
        <dbReference type="EMBL" id="MCU4973634.1"/>
    </source>
</evidence>
<keyword evidence="4" id="KW-1185">Reference proteome</keyword>
<dbReference type="RefSeq" id="WP_338002879.1">
    <property type="nucleotide sequence ID" value="NZ_JAOPKA010000003.1"/>
</dbReference>
<evidence type="ECO:0000313" key="2">
    <source>
        <dbReference type="EMBL" id="MCU4741043.1"/>
    </source>
</evidence>
<dbReference type="EMBL" id="JAOPKB010000007">
    <property type="protein sequence ID" value="MCU4973634.1"/>
    <property type="molecule type" value="Genomic_DNA"/>
</dbReference>
<keyword evidence="1" id="KW-1133">Transmembrane helix</keyword>
<keyword evidence="1" id="KW-0472">Membrane</keyword>
<keyword evidence="1" id="KW-0812">Transmembrane</keyword>
<dbReference type="AlphaFoldDB" id="A0AAP2YYB4"/>
<proteinExistence type="predicted"/>
<feature type="transmembrane region" description="Helical" evidence="1">
    <location>
        <begin position="81"/>
        <end position="98"/>
    </location>
</feature>
<comment type="caution">
    <text evidence="2">The sequence shown here is derived from an EMBL/GenBank/DDBJ whole genome shotgun (WGS) entry which is preliminary data.</text>
</comment>
<organism evidence="2 5">
    <name type="scientific">Natronoglomus mannanivorans</name>
    <dbReference type="NCBI Taxonomy" id="2979990"/>
    <lineage>
        <taxon>Archaea</taxon>
        <taxon>Methanobacteriati</taxon>
        <taxon>Methanobacteriota</taxon>
        <taxon>Stenosarchaea group</taxon>
        <taxon>Halobacteria</taxon>
        <taxon>Halobacteriales</taxon>
        <taxon>Natrialbaceae</taxon>
        <taxon>Natronoglomus</taxon>
    </lineage>
</organism>
<gene>
    <name evidence="3" type="ORF">OB955_12910</name>
    <name evidence="2" type="ORF">OB960_06460</name>
</gene>
<reference evidence="2 4" key="1">
    <citation type="submission" date="2022-09" db="EMBL/GenBank/DDBJ databases">
        <title>Enrichment on poylsaccharides allowed isolation of novel metabolic and taxonomic groups of Haloarchaea.</title>
        <authorList>
            <person name="Sorokin D.Y."/>
            <person name="Elcheninov A.G."/>
            <person name="Khizhniak T.V."/>
            <person name="Kolganova T.V."/>
            <person name="Kublanov I.V."/>
        </authorList>
    </citation>
    <scope>NUCLEOTIDE SEQUENCE</scope>
    <source>
        <strain evidence="3 4">AArc-m2/3/4</strain>
        <strain evidence="2">AArc-xg1-1</strain>
    </source>
</reference>
<feature type="transmembrane region" description="Helical" evidence="1">
    <location>
        <begin position="42"/>
        <end position="60"/>
    </location>
</feature>
<dbReference type="Proteomes" id="UP001320972">
    <property type="component" value="Unassembled WGS sequence"/>
</dbReference>
<protein>
    <submittedName>
        <fullName evidence="2">Uncharacterized protein</fullName>
    </submittedName>
</protein>
<name>A0AAP2YYB4_9EURY</name>
<sequence length="136" mass="14533">MPSSNPFDWLSDDAPSRRELVLTVVVTVLIVFQLFLAETIFWGWLVAGFLVSTVVVRPLAASSIGAQAGAWFRLIGYAGRAVVLVFFFVVVWAGLAVLSPPDGLVNSLAAGGMLGILAVATLETVLAHGYGLPWFR</sequence>
<evidence type="ECO:0000313" key="5">
    <source>
        <dbReference type="Proteomes" id="UP001321018"/>
    </source>
</evidence>
<accession>A0AAP2YYB4</accession>